<dbReference type="Pfam" id="PF01191">
    <property type="entry name" value="RNA_pol_Rpb5_C"/>
    <property type="match status" value="1"/>
</dbReference>
<evidence type="ECO:0000256" key="1">
    <source>
        <dbReference type="ARBA" id="ARBA00004123"/>
    </source>
</evidence>
<dbReference type="GO" id="GO:0006366">
    <property type="term" value="P:transcription by RNA polymerase II"/>
    <property type="evidence" value="ECO:0007669"/>
    <property type="project" value="TreeGrafter"/>
</dbReference>
<dbReference type="InterPro" id="IPR036710">
    <property type="entry name" value="RNA_pol_Rpb5_N_sf"/>
</dbReference>
<gene>
    <name evidence="7" type="primary">rpabc5</name>
</gene>
<comment type="similarity">
    <text evidence="4">Belongs to the archaeal Rpo5/eukaryotic RPB5 RNA polymerase subunit family.</text>
</comment>
<dbReference type="RefSeq" id="XP_001713615.1">
    <property type="nucleotide sequence ID" value="XM_001713563.1"/>
</dbReference>
<dbReference type="GO" id="GO:0042797">
    <property type="term" value="P:tRNA transcription by RNA polymerase III"/>
    <property type="evidence" value="ECO:0007669"/>
    <property type="project" value="TreeGrafter"/>
</dbReference>
<dbReference type="InterPro" id="IPR005571">
    <property type="entry name" value="RNA_pol_Rpb5_N"/>
</dbReference>
<dbReference type="PIR" id="G90097">
    <property type="entry name" value="G90097"/>
</dbReference>
<evidence type="ECO:0000259" key="6">
    <source>
        <dbReference type="Pfam" id="PF03871"/>
    </source>
</evidence>
<feature type="domain" description="RNA polymerase Rpb5 N-terminal" evidence="6">
    <location>
        <begin position="5"/>
        <end position="97"/>
    </location>
</feature>
<feature type="domain" description="RNA polymerase subunit H/Rpb5 C-terminal" evidence="5">
    <location>
        <begin position="141"/>
        <end position="213"/>
    </location>
</feature>
<dbReference type="SUPFAM" id="SSF55287">
    <property type="entry name" value="RPB5-like RNA polymerase subunit"/>
    <property type="match status" value="1"/>
</dbReference>
<dbReference type="GO" id="GO:0005666">
    <property type="term" value="C:RNA polymerase III complex"/>
    <property type="evidence" value="ECO:0007669"/>
    <property type="project" value="TreeGrafter"/>
</dbReference>
<dbReference type="NCBIfam" id="NF007129">
    <property type="entry name" value="PRK09570.1"/>
    <property type="match status" value="1"/>
</dbReference>
<dbReference type="PANTHER" id="PTHR10535:SF0">
    <property type="entry name" value="DNA-DIRECTED RNA POLYMERASES I, II, AND III SUBUNIT RPABC1"/>
    <property type="match status" value="1"/>
</dbReference>
<dbReference type="AlphaFoldDB" id="Q98RN7"/>
<dbReference type="PIRSF" id="PIRSF000747">
    <property type="entry name" value="RPB5"/>
    <property type="match status" value="1"/>
</dbReference>
<dbReference type="InterPro" id="IPR000783">
    <property type="entry name" value="RNA_pol_subH/Rpb5_C"/>
</dbReference>
<dbReference type="HAMAP" id="MF_00025">
    <property type="entry name" value="RNApol_Rpo5_RPB5"/>
    <property type="match status" value="1"/>
</dbReference>
<dbReference type="SUPFAM" id="SSF53036">
    <property type="entry name" value="Eukaryotic RPB5 N-terminal domain"/>
    <property type="match status" value="1"/>
</dbReference>
<dbReference type="InterPro" id="IPR035913">
    <property type="entry name" value="RPB5-like_sf"/>
</dbReference>
<keyword evidence="3" id="KW-0539">Nucleus</keyword>
<dbReference type="GO" id="GO:0006362">
    <property type="term" value="P:transcription elongation by RNA polymerase I"/>
    <property type="evidence" value="ECO:0007669"/>
    <property type="project" value="TreeGrafter"/>
</dbReference>
<dbReference type="Gene3D" id="3.40.1340.10">
    <property type="entry name" value="RNA polymerase, Rpb5, N-terminal domain"/>
    <property type="match status" value="1"/>
</dbReference>
<geneLocation type="nucleomorph" evidence="7"/>
<dbReference type="GO" id="GO:0003677">
    <property type="term" value="F:DNA binding"/>
    <property type="evidence" value="ECO:0007669"/>
    <property type="project" value="InterPro"/>
</dbReference>
<dbReference type="GeneID" id="857397"/>
<evidence type="ECO:0000256" key="4">
    <source>
        <dbReference type="ARBA" id="ARBA00025765"/>
    </source>
</evidence>
<dbReference type="InterPro" id="IPR014381">
    <property type="entry name" value="Arch_Rpo5/euc_Rpb5"/>
</dbReference>
<protein>
    <submittedName>
        <fullName evidence="7">RNA polymerase I, II and III 24.3 kDa subunit</fullName>
    </submittedName>
</protein>
<dbReference type="FunFam" id="3.90.940.20:FF:000001">
    <property type="entry name" value="DNA-directed RNA polymerases I, II, and III subunit RPABC1"/>
    <property type="match status" value="1"/>
</dbReference>
<keyword evidence="2" id="KW-0804">Transcription</keyword>
<dbReference type="Proteomes" id="UP000242167">
    <property type="component" value="Nucleomorph 1"/>
</dbReference>
<dbReference type="EMBL" id="AF165818">
    <property type="protein sequence ID" value="AAK39910.1"/>
    <property type="molecule type" value="Genomic_DNA"/>
</dbReference>
<evidence type="ECO:0000313" key="7">
    <source>
        <dbReference type="EMBL" id="AAK39910.1"/>
    </source>
</evidence>
<dbReference type="GO" id="GO:0005665">
    <property type="term" value="C:RNA polymerase II, core complex"/>
    <property type="evidence" value="ECO:0007669"/>
    <property type="project" value="TreeGrafter"/>
</dbReference>
<evidence type="ECO:0000259" key="5">
    <source>
        <dbReference type="Pfam" id="PF01191"/>
    </source>
</evidence>
<dbReference type="PANTHER" id="PTHR10535">
    <property type="entry name" value="DNA-DIRECTED RNA POLYMERASES I, II, AND III SUBUNIT RPABC1"/>
    <property type="match status" value="1"/>
</dbReference>
<dbReference type="Pfam" id="PF03871">
    <property type="entry name" value="RNA_pol_Rpb5_N"/>
    <property type="match status" value="1"/>
</dbReference>
<proteinExistence type="inferred from homology"/>
<evidence type="ECO:0000256" key="3">
    <source>
        <dbReference type="ARBA" id="ARBA00023242"/>
    </source>
</evidence>
<name>Q98RN7_GUITH</name>
<dbReference type="Gene3D" id="3.90.940.20">
    <property type="entry name" value="RPB5-like RNA polymerase subunit"/>
    <property type="match status" value="1"/>
</dbReference>
<reference evidence="7 8" key="1">
    <citation type="journal article" date="2001" name="Nature">
        <title>The highly reduced genome of an enslaved algal nucleus.</title>
        <authorList>
            <person name="Douglas S."/>
            <person name="Zauner S."/>
            <person name="Fraunholz M."/>
            <person name="Beaton M."/>
            <person name="Penny S."/>
            <person name="Deng L."/>
            <person name="Wu X."/>
            <person name="Reith M."/>
            <person name="Cavalier-Smith T."/>
            <person name="Maier U."/>
        </authorList>
    </citation>
    <scope>NUCLEOTIDE SEQUENCE [LARGE SCALE GENOMIC DNA]</scope>
</reference>
<evidence type="ECO:0000313" key="8">
    <source>
        <dbReference type="Proteomes" id="UP000242167"/>
    </source>
</evidence>
<accession>Q98RN7</accession>
<dbReference type="GO" id="GO:0005736">
    <property type="term" value="C:RNA polymerase I complex"/>
    <property type="evidence" value="ECO:0007669"/>
    <property type="project" value="TreeGrafter"/>
</dbReference>
<dbReference type="GO" id="GO:0003899">
    <property type="term" value="F:DNA-directed RNA polymerase activity"/>
    <property type="evidence" value="ECO:0007669"/>
    <property type="project" value="InterPro"/>
</dbReference>
<organism evidence="7 8">
    <name type="scientific">Guillardia theta</name>
    <name type="common">Cryptophyte</name>
    <name type="synonym">Cryptomonas phi</name>
    <dbReference type="NCBI Taxonomy" id="55529"/>
    <lineage>
        <taxon>Eukaryota</taxon>
        <taxon>Cryptophyceae</taxon>
        <taxon>Pyrenomonadales</taxon>
        <taxon>Geminigeraceae</taxon>
        <taxon>Guillardia</taxon>
    </lineage>
</organism>
<sequence length="214" mass="25153">MNDDKNIQHLFKVRRTVLQMIRDRGYVVFDSKDDLNISRSSFEEFYMKNHAICRKSLEIKRPRWDNPENRILIVFVEGEKDKMNIGVKSIRLFCERIKNEGFSRVLMILNGKLTPHAKQAVSSINSNNDLIEYFSENELIVNITHHMLVPKHEILSKNESKSLLERYSIKFDHLPKILKNDPVAKYLGLQRSEIVKITRVSETSGKFITYRICI</sequence>
<evidence type="ECO:0000256" key="2">
    <source>
        <dbReference type="ARBA" id="ARBA00023163"/>
    </source>
</evidence>
<comment type="subcellular location">
    <subcellularLocation>
        <location evidence="1">Nucleus</location>
    </subcellularLocation>
</comment>
<keyword evidence="7" id="KW-0542">Nucleomorph</keyword>